<dbReference type="GO" id="GO:0005524">
    <property type="term" value="F:ATP binding"/>
    <property type="evidence" value="ECO:0007669"/>
    <property type="project" value="UniProtKB-KW"/>
</dbReference>
<dbReference type="OrthoDB" id="9805029at2"/>
<dbReference type="PANTHER" id="PTHR43158">
    <property type="entry name" value="SKFA PEPTIDE EXPORT ATP-BINDING PROTEIN SKFE"/>
    <property type="match status" value="1"/>
</dbReference>
<feature type="region of interest" description="Disordered" evidence="3">
    <location>
        <begin position="1"/>
        <end position="22"/>
    </location>
</feature>
<evidence type="ECO:0000256" key="3">
    <source>
        <dbReference type="SAM" id="MobiDB-lite"/>
    </source>
</evidence>
<dbReference type="SMART" id="SM00382">
    <property type="entry name" value="AAA"/>
    <property type="match status" value="2"/>
</dbReference>
<keyword evidence="1" id="KW-0547">Nucleotide-binding</keyword>
<dbReference type="SUPFAM" id="SSF52540">
    <property type="entry name" value="P-loop containing nucleoside triphosphate hydrolases"/>
    <property type="match status" value="2"/>
</dbReference>
<dbReference type="PROSITE" id="PS50893">
    <property type="entry name" value="ABC_TRANSPORTER_2"/>
    <property type="match status" value="2"/>
</dbReference>
<dbReference type="Pfam" id="PF00005">
    <property type="entry name" value="ABC_tran"/>
    <property type="match status" value="2"/>
</dbReference>
<gene>
    <name evidence="5" type="ORF">E4634_12995</name>
</gene>
<dbReference type="Gene3D" id="3.40.50.300">
    <property type="entry name" value="P-loop containing nucleotide triphosphate hydrolases"/>
    <property type="match status" value="2"/>
</dbReference>
<dbReference type="EMBL" id="SRLE01000009">
    <property type="protein sequence ID" value="TGD72446.1"/>
    <property type="molecule type" value="Genomic_DNA"/>
</dbReference>
<feature type="domain" description="ABC transporter" evidence="4">
    <location>
        <begin position="298"/>
        <end position="523"/>
    </location>
</feature>
<organism evidence="5 6">
    <name type="scientific">Mangrovimicrobium sediminis</name>
    <dbReference type="NCBI Taxonomy" id="2562682"/>
    <lineage>
        <taxon>Bacteria</taxon>
        <taxon>Pseudomonadati</taxon>
        <taxon>Pseudomonadota</taxon>
        <taxon>Gammaproteobacteria</taxon>
        <taxon>Cellvibrionales</taxon>
        <taxon>Halieaceae</taxon>
        <taxon>Mangrovimicrobium</taxon>
    </lineage>
</organism>
<dbReference type="InterPro" id="IPR003439">
    <property type="entry name" value="ABC_transporter-like_ATP-bd"/>
</dbReference>
<dbReference type="AlphaFoldDB" id="A0A4Z0LZ43"/>
<dbReference type="InterPro" id="IPR027417">
    <property type="entry name" value="P-loop_NTPase"/>
</dbReference>
<proteinExistence type="predicted"/>
<sequence length="525" mass="57888">MSSNSNCDKINSPGRRRIKPAPLPRLKRAAGAAMNDVPLFSLDQVQLVYRARPALDQLDWQVLPGQQWACIGPNGSGKTSLARVLSGEAPHFAGSYQRDPALAKQGVAYVCFEQARALCDRDRKLDDSETRADASDPGTTVASAILGAREPEQRFRDWVERLGIGHILQRGLRYISTGEMRKTLFIRALLSDPGLLILDSPLDGVDRATREELMAVIDELMQSGLPLLLLCRDLDDLPTGCSHLLVLDEGRALCSGRREEVLADSRVEALMRPPLPPLAPPPEPAERPYTLPADTPLLELHGVNVSYGDTRVLRDVHWRFERGQHCAIAGPNGCGKSTLLSLVTGDNHKAYGQDITLFGRRRGSGESIWDIKQKYGQVDTQLHLNFARGMRVLEVVVSGFFDSIGLYDDWGDRQRERALQWLDALGLGGLAKDGFDTLSFGLQRMVLLARAMVKSPAILLLDEPTLGLDGGHRRLVLRAIDHIASHCDTQVIFVSHSVGDMPACINQRLVFEPRADGFEVVTYSD</sequence>
<dbReference type="PANTHER" id="PTHR43158:SF2">
    <property type="entry name" value="SKFA PEPTIDE EXPORT ATP-BINDING PROTEIN SKFE"/>
    <property type="match status" value="1"/>
</dbReference>
<dbReference type="InterPro" id="IPR003593">
    <property type="entry name" value="AAA+_ATPase"/>
</dbReference>
<evidence type="ECO:0000259" key="4">
    <source>
        <dbReference type="PROSITE" id="PS50893"/>
    </source>
</evidence>
<evidence type="ECO:0000256" key="2">
    <source>
        <dbReference type="ARBA" id="ARBA00022840"/>
    </source>
</evidence>
<evidence type="ECO:0000313" key="5">
    <source>
        <dbReference type="EMBL" id="TGD72446.1"/>
    </source>
</evidence>
<name>A0A4Z0LZ43_9GAMM</name>
<protein>
    <submittedName>
        <fullName evidence="5">ATP-binding cassette domain-containing protein</fullName>
    </submittedName>
</protein>
<keyword evidence="2 5" id="KW-0067">ATP-binding</keyword>
<accession>A0A4Z0LZ43</accession>
<dbReference type="Proteomes" id="UP000298050">
    <property type="component" value="Unassembled WGS sequence"/>
</dbReference>
<feature type="domain" description="ABC transporter" evidence="4">
    <location>
        <begin position="40"/>
        <end position="274"/>
    </location>
</feature>
<evidence type="ECO:0000313" key="6">
    <source>
        <dbReference type="Proteomes" id="UP000298050"/>
    </source>
</evidence>
<comment type="caution">
    <text evidence="5">The sequence shown here is derived from an EMBL/GenBank/DDBJ whole genome shotgun (WGS) entry which is preliminary data.</text>
</comment>
<reference evidence="5 6" key="1">
    <citation type="submission" date="2019-04" db="EMBL/GenBank/DDBJ databases">
        <title>Taxonomy of novel Haliea sp. from mangrove soil of West Coast of India.</title>
        <authorList>
            <person name="Verma A."/>
            <person name="Kumar P."/>
            <person name="Krishnamurthi S."/>
        </authorList>
    </citation>
    <scope>NUCLEOTIDE SEQUENCE [LARGE SCALE GENOMIC DNA]</scope>
    <source>
        <strain evidence="5 6">SAOS-164</strain>
    </source>
</reference>
<keyword evidence="6" id="KW-1185">Reference proteome</keyword>
<dbReference type="GO" id="GO:0016887">
    <property type="term" value="F:ATP hydrolysis activity"/>
    <property type="evidence" value="ECO:0007669"/>
    <property type="project" value="InterPro"/>
</dbReference>
<evidence type="ECO:0000256" key="1">
    <source>
        <dbReference type="ARBA" id="ARBA00022741"/>
    </source>
</evidence>